<dbReference type="Pfam" id="PF01986">
    <property type="entry name" value="DUF123"/>
    <property type="match status" value="1"/>
</dbReference>
<name>A0A062UVZ6_9EURY</name>
<evidence type="ECO:0000313" key="1">
    <source>
        <dbReference type="EMBL" id="KCZ71196.1"/>
    </source>
</evidence>
<accession>A0A062UVZ6</accession>
<dbReference type="EMBL" id="JMIY01000007">
    <property type="protein sequence ID" value="KCZ71196.1"/>
    <property type="molecule type" value="Genomic_DNA"/>
</dbReference>
<evidence type="ECO:0008006" key="3">
    <source>
        <dbReference type="Google" id="ProtNLM"/>
    </source>
</evidence>
<organism evidence="1 2">
    <name type="scientific">Candidatus Methanoperedens nitratireducens</name>
    <dbReference type="NCBI Taxonomy" id="1392998"/>
    <lineage>
        <taxon>Archaea</taxon>
        <taxon>Methanobacteriati</taxon>
        <taxon>Methanobacteriota</taxon>
        <taxon>Stenosarchaea group</taxon>
        <taxon>Methanomicrobia</taxon>
        <taxon>Methanosarcinales</taxon>
        <taxon>ANME-2 cluster</taxon>
        <taxon>Candidatus Methanoperedentaceae</taxon>
        <taxon>Candidatus Methanoperedens</taxon>
    </lineage>
</organism>
<dbReference type="AlphaFoldDB" id="A0A062UVZ6"/>
<comment type="caution">
    <text evidence="1">The sequence shown here is derived from an EMBL/GenBank/DDBJ whole genome shotgun (WGS) entry which is preliminary data.</text>
</comment>
<dbReference type="Proteomes" id="UP000027153">
    <property type="component" value="Unassembled WGS sequence"/>
</dbReference>
<dbReference type="InterPro" id="IPR002837">
    <property type="entry name" value="DUF123"/>
</dbReference>
<reference evidence="1 2" key="1">
    <citation type="journal article" date="2013" name="Nature">
        <title>Anaerobic oxidation of methane coupled to nitrate reduction in a novel archaeal lineage.</title>
        <authorList>
            <person name="Haroon M.F."/>
            <person name="Hu S."/>
            <person name="Shi Y."/>
            <person name="Imelfort M."/>
            <person name="Keller J."/>
            <person name="Hugenholtz P."/>
            <person name="Yuan Z."/>
            <person name="Tyson G.W."/>
        </authorList>
    </citation>
    <scope>NUCLEOTIDE SEQUENCE [LARGE SCALE GENOMIC DNA]</scope>
    <source>
        <strain evidence="1 2">ANME-2d</strain>
    </source>
</reference>
<dbReference type="PANTHER" id="PTHR37460:SF1">
    <property type="entry name" value="ENDONUCLEASE III"/>
    <property type="match status" value="1"/>
</dbReference>
<sequence>MKNGMKGAYVLILRLDNDVDIQVGKLGEFKFKKGFYAYVGSAHGTGGFKRVTRHLNVSSGINSTRKWHIDYLLPYSGVVCAVLLPTNNDIECPVAKSIGEFCSEIPGFGCSDCSCPSHLFFTESDLKDRIINTCNKLIENESIIISQYM</sequence>
<evidence type="ECO:0000313" key="2">
    <source>
        <dbReference type="Proteomes" id="UP000027153"/>
    </source>
</evidence>
<proteinExistence type="predicted"/>
<dbReference type="RefSeq" id="WP_052368983.1">
    <property type="nucleotide sequence ID" value="NZ_JMIY01000007.1"/>
</dbReference>
<dbReference type="CDD" id="cd10441">
    <property type="entry name" value="GIY-YIG_COG1833"/>
    <property type="match status" value="1"/>
</dbReference>
<dbReference type="PANTHER" id="PTHR37460">
    <property type="entry name" value="ENDONUCLEASE III"/>
    <property type="match status" value="1"/>
</dbReference>
<protein>
    <recommendedName>
        <fullName evidence="3">GIY-YIG domain-containing protein</fullName>
    </recommendedName>
</protein>
<keyword evidence="2" id="KW-1185">Reference proteome</keyword>
<gene>
    <name evidence="1" type="ORF">ANME2D_03231</name>
</gene>